<comment type="caution">
    <text evidence="3">The sequence shown here is derived from an EMBL/GenBank/DDBJ whole genome shotgun (WGS) entry which is preliminary data.</text>
</comment>
<reference evidence="3 4" key="1">
    <citation type="journal article" date="2013" name="Genome Announc.">
        <title>Draft Genome Sequences of Two Pairs of Human Intestinal Bifidobacterium longum subsp. longum Strains, 44B and 1-6B and 35B and 2-2B, Consecutively Isolated from Two Children after a 5-Year Time Period.</title>
        <authorList>
            <person name="Shkoporov A.N."/>
            <person name="Efimov B.A."/>
            <person name="Khokhlova E.V."/>
            <person name="Chaplin A.V."/>
            <person name="Kafarskaya L.I."/>
            <person name="Durkin A.S."/>
            <person name="McCorrison J."/>
            <person name="Torralba M."/>
            <person name="Gillis M."/>
            <person name="Sutton G."/>
            <person name="Weibel D.B."/>
            <person name="Nelson K.E."/>
            <person name="Smeianov V.V."/>
        </authorList>
    </citation>
    <scope>NUCLEOTIDE SEQUENCE [LARGE SCALE GENOMIC DNA]</scope>
    <source>
        <strain evidence="3 4">2-2B</strain>
    </source>
</reference>
<feature type="signal peptide" evidence="2">
    <location>
        <begin position="1"/>
        <end position="26"/>
    </location>
</feature>
<feature type="compositionally biased region" description="Basic and acidic residues" evidence="1">
    <location>
        <begin position="508"/>
        <end position="517"/>
    </location>
</feature>
<sequence>MKAGVAALAAIATLGAGGVVASTAFAGGGGGNQPGTGGNLDAVQFWQYKDDASGAWGPATSLDSVRAAMNNAGVTLEGNGITKAQAALDQARTECETGFQRRHSGEGSGDCRVVAVGAVPAVFGGNFIYNGSGQASPTGTGGWYDNWNKYVAPNTYKYAGTQNYRTSDGFSDDPSNSVDAIMRRNVEASSKPSIVVIVLDKYQPAPPSYHLSVSTQAAEMSGQSGDTKAASDTITLSSDGSKTENVNGTATLHWRGIDGTEKTVAKQFTASNKGSATVSASFKDMDASWESWPAGKRWWDVDVAKQGNMAEAVSHKGENDGKESGEKTTTPPEKWLTNEAGDTVQDGNDSIASGSLYTAHIKAHSNASGKFWIYDTIDTRDVVIGGTEQDDVSKVTVTDANGNVVPADISIDDSIDGKRVVKAHATAPPFRPLHAERATVGQTHRRRLRDQRRFRGVLERRQRHRQPGRLPDRQQRQRGQGHADPGQGVGAGRVRRSRGRGQGLDQPAGRRSEDVPRGRPGGRRRQRQHPEPLAQPAGILFHHR</sequence>
<feature type="compositionally biased region" description="Basic and acidic residues" evidence="1">
    <location>
        <begin position="313"/>
        <end position="326"/>
    </location>
</feature>
<gene>
    <name evidence="3" type="ORF">HMPREF1315_1153</name>
</gene>
<keyword evidence="2" id="KW-0732">Signal</keyword>
<proteinExistence type="predicted"/>
<accession>A0AAV3FN79</accession>
<dbReference type="Proteomes" id="UP000005929">
    <property type="component" value="Unassembled WGS sequence"/>
</dbReference>
<evidence type="ECO:0000313" key="4">
    <source>
        <dbReference type="Proteomes" id="UP000005929"/>
    </source>
</evidence>
<evidence type="ECO:0000313" key="3">
    <source>
        <dbReference type="EMBL" id="EIJ27763.1"/>
    </source>
</evidence>
<feature type="region of interest" description="Disordered" evidence="1">
    <location>
        <begin position="313"/>
        <end position="346"/>
    </location>
</feature>
<feature type="compositionally biased region" description="Basic and acidic residues" evidence="1">
    <location>
        <begin position="451"/>
        <end position="460"/>
    </location>
</feature>
<organism evidence="3 4">
    <name type="scientific">Bifidobacterium longum subsp. longum 2-2B</name>
    <dbReference type="NCBI Taxonomy" id="1161745"/>
    <lineage>
        <taxon>Bacteria</taxon>
        <taxon>Bacillati</taxon>
        <taxon>Actinomycetota</taxon>
        <taxon>Actinomycetes</taxon>
        <taxon>Bifidobacteriales</taxon>
        <taxon>Bifidobacteriaceae</taxon>
        <taxon>Bifidobacterium</taxon>
    </lineage>
</organism>
<evidence type="ECO:0008006" key="5">
    <source>
        <dbReference type="Google" id="ProtNLM"/>
    </source>
</evidence>
<dbReference type="EMBL" id="AJTJ01000015">
    <property type="protein sequence ID" value="EIJ27763.1"/>
    <property type="molecule type" value="Genomic_DNA"/>
</dbReference>
<dbReference type="AlphaFoldDB" id="A0AAV3FN79"/>
<protein>
    <recommendedName>
        <fullName evidence="5">Adhesin</fullName>
    </recommendedName>
</protein>
<feature type="region of interest" description="Disordered" evidence="1">
    <location>
        <begin position="426"/>
        <end position="544"/>
    </location>
</feature>
<evidence type="ECO:0000256" key="2">
    <source>
        <dbReference type="SAM" id="SignalP"/>
    </source>
</evidence>
<feature type="region of interest" description="Disordered" evidence="1">
    <location>
        <begin position="221"/>
        <end position="246"/>
    </location>
</feature>
<name>A0AAV3FN79_BIFLL</name>
<evidence type="ECO:0000256" key="1">
    <source>
        <dbReference type="SAM" id="MobiDB-lite"/>
    </source>
</evidence>
<feature type="chain" id="PRO_5043785959" description="Adhesin" evidence="2">
    <location>
        <begin position="27"/>
        <end position="544"/>
    </location>
</feature>